<organism evidence="1 2">
    <name type="scientific">Metarhizobium album</name>
    <dbReference type="NCBI Taxonomy" id="2182425"/>
    <lineage>
        <taxon>Bacteria</taxon>
        <taxon>Pseudomonadati</taxon>
        <taxon>Pseudomonadota</taxon>
        <taxon>Alphaproteobacteria</taxon>
        <taxon>Hyphomicrobiales</taxon>
        <taxon>Rhizobiaceae</taxon>
        <taxon>Metarhizobium</taxon>
    </lineage>
</organism>
<keyword evidence="2" id="KW-1185">Reference proteome</keyword>
<proteinExistence type="predicted"/>
<sequence>MADVKISQLSAASSAVSGMEYEVNDSGTSKKVTGTQILAWISAALNSVFVRLATDGALTAGFTTTAVNDGTKSSGTYTPTPAGGNMKRAVNGGAHTLAAPSVSGDYTIIIQYTNNGSAGAITFSGFSKVTGDTLTTTNGHDYFIFITKVNGFTHAAKQLLQ</sequence>
<dbReference type="OrthoDB" id="8101534at2"/>
<evidence type="ECO:0000313" key="2">
    <source>
        <dbReference type="Proteomes" id="UP000245252"/>
    </source>
</evidence>
<gene>
    <name evidence="1" type="ORF">DEM27_10400</name>
</gene>
<dbReference type="AlphaFoldDB" id="A0A2U2DTY5"/>
<dbReference type="EMBL" id="QFBC01000003">
    <property type="protein sequence ID" value="PWE56764.1"/>
    <property type="molecule type" value="Genomic_DNA"/>
</dbReference>
<protein>
    <submittedName>
        <fullName evidence="1">Uncharacterized protein</fullName>
    </submittedName>
</protein>
<accession>A0A2U2DTY5</accession>
<dbReference type="RefSeq" id="WP_109458139.1">
    <property type="nucleotide sequence ID" value="NZ_QFBC01000003.1"/>
</dbReference>
<evidence type="ECO:0000313" key="1">
    <source>
        <dbReference type="EMBL" id="PWE56764.1"/>
    </source>
</evidence>
<name>A0A2U2DTY5_9HYPH</name>
<reference evidence="1 2" key="1">
    <citation type="submission" date="2018-05" db="EMBL/GenBank/DDBJ databases">
        <title>The draft genome of strain NS-104.</title>
        <authorList>
            <person name="Hang P."/>
            <person name="Jiang J."/>
        </authorList>
    </citation>
    <scope>NUCLEOTIDE SEQUENCE [LARGE SCALE GENOMIC DNA]</scope>
    <source>
        <strain evidence="1 2">NS-104</strain>
    </source>
</reference>
<comment type="caution">
    <text evidence="1">The sequence shown here is derived from an EMBL/GenBank/DDBJ whole genome shotgun (WGS) entry which is preliminary data.</text>
</comment>
<dbReference type="Proteomes" id="UP000245252">
    <property type="component" value="Unassembled WGS sequence"/>
</dbReference>